<dbReference type="AlphaFoldDB" id="H2ZXZ5"/>
<dbReference type="STRING" id="7897.ENSLACP00000002266"/>
<dbReference type="Proteomes" id="UP000008672">
    <property type="component" value="Unassembled WGS sequence"/>
</dbReference>
<dbReference type="InterPro" id="IPR052958">
    <property type="entry name" value="IFN-induced_PKR_regulator"/>
</dbReference>
<dbReference type="OMA" id="FIAKWMQ"/>
<dbReference type="eggNOG" id="ENOG502QPQD">
    <property type="taxonomic scope" value="Eukaryota"/>
</dbReference>
<evidence type="ECO:0000313" key="2">
    <source>
        <dbReference type="Proteomes" id="UP000008672"/>
    </source>
</evidence>
<sequence length="263" mass="30009">FIAKWMQSPKIQIVVTLKHIDALAHFGKQYRESGFTIALIIAKEQADNMGVEAMLEERRVPQKKCLLSYEGQDNPEENFKVEYFNVILDTAIISIQSQFQQFKIYEDNFGFLYNISSLKGWENVHLMDQCKVLHDLLQDPDSMSSESDIDTIELCEEELQMLSSLVPEKLYCSSTATTYVNGVYPNASIALRLPLTIPVTVALGERFSCLKLIKTYLRSFMSQERLGLAQLSIESDVTNQLDYSDILQDISSVKARKKTFYGD</sequence>
<dbReference type="PANTHER" id="PTHR46289:SF19">
    <property type="entry name" value="ZINC FINGER MYM-TYPE CONTAINING 1"/>
    <property type="match status" value="1"/>
</dbReference>
<dbReference type="GeneTree" id="ENSGT00940000166662"/>
<reference evidence="1" key="2">
    <citation type="submission" date="2025-08" db="UniProtKB">
        <authorList>
            <consortium name="Ensembl"/>
        </authorList>
    </citation>
    <scope>IDENTIFICATION</scope>
</reference>
<dbReference type="PANTHER" id="PTHR46289">
    <property type="entry name" value="52 KDA REPRESSOR OF THE INHIBITOR OF THE PROTEIN KINASE-LIKE PROTEIN-RELATED"/>
    <property type="match status" value="1"/>
</dbReference>
<proteinExistence type="predicted"/>
<reference evidence="1" key="3">
    <citation type="submission" date="2025-09" db="UniProtKB">
        <authorList>
            <consortium name="Ensembl"/>
        </authorList>
    </citation>
    <scope>IDENTIFICATION</scope>
</reference>
<evidence type="ECO:0000313" key="1">
    <source>
        <dbReference type="Ensembl" id="ENSLACP00000002266.1"/>
    </source>
</evidence>
<reference evidence="2" key="1">
    <citation type="submission" date="2011-08" db="EMBL/GenBank/DDBJ databases">
        <title>The draft genome of Latimeria chalumnae.</title>
        <authorList>
            <person name="Di Palma F."/>
            <person name="Alfoldi J."/>
            <person name="Johnson J."/>
            <person name="Berlin A."/>
            <person name="Gnerre S."/>
            <person name="Jaffe D."/>
            <person name="MacCallum I."/>
            <person name="Young S."/>
            <person name="Walker B.J."/>
            <person name="Lander E."/>
            <person name="Lindblad-Toh K."/>
        </authorList>
    </citation>
    <scope>NUCLEOTIDE SEQUENCE [LARGE SCALE GENOMIC DNA]</scope>
    <source>
        <strain evidence="2">Wild caught</strain>
    </source>
</reference>
<organism evidence="1 2">
    <name type="scientific">Latimeria chalumnae</name>
    <name type="common">Coelacanth</name>
    <dbReference type="NCBI Taxonomy" id="7897"/>
    <lineage>
        <taxon>Eukaryota</taxon>
        <taxon>Metazoa</taxon>
        <taxon>Chordata</taxon>
        <taxon>Craniata</taxon>
        <taxon>Vertebrata</taxon>
        <taxon>Euteleostomi</taxon>
        <taxon>Coelacanthiformes</taxon>
        <taxon>Coelacanthidae</taxon>
        <taxon>Latimeria</taxon>
    </lineage>
</organism>
<dbReference type="HOGENOM" id="CLU_006175_0_2_1"/>
<name>H2ZXZ5_LATCH</name>
<protein>
    <submittedName>
        <fullName evidence="1">Uncharacterized protein</fullName>
    </submittedName>
</protein>
<dbReference type="Ensembl" id="ENSLACT00000002284.1">
    <property type="protein sequence ID" value="ENSLACP00000002266.1"/>
    <property type="gene ID" value="ENSLACG00000002024.1"/>
</dbReference>
<dbReference type="EMBL" id="AFYH01254962">
    <property type="status" value="NOT_ANNOTATED_CDS"/>
    <property type="molecule type" value="Genomic_DNA"/>
</dbReference>
<keyword evidence="2" id="KW-1185">Reference proteome</keyword>
<dbReference type="InParanoid" id="H2ZXZ5"/>
<accession>H2ZXZ5</accession>